<sequence length="122" mass="13669">MLQSDDVMLCEARVLFNALLNEKPVLKRYLADLSILSQLVSESSVTSSISMSRQEMKAAQPFLQEPVSEVIPRGSQKETFAESVLKKARLASVECSYRPNHTIPPTSNLAERVQRGLGNLWY</sequence>
<protein>
    <submittedName>
        <fullName evidence="1">Uncharacterized protein</fullName>
    </submittedName>
</protein>
<dbReference type="Proteomes" id="UP000704712">
    <property type="component" value="Unassembled WGS sequence"/>
</dbReference>
<accession>A0A8S9UZ43</accession>
<comment type="caution">
    <text evidence="1">The sequence shown here is derived from an EMBL/GenBank/DDBJ whole genome shotgun (WGS) entry which is preliminary data.</text>
</comment>
<evidence type="ECO:0000313" key="2">
    <source>
        <dbReference type="Proteomes" id="UP000704712"/>
    </source>
</evidence>
<gene>
    <name evidence="1" type="ORF">GN958_ATG04793</name>
</gene>
<reference evidence="1" key="1">
    <citation type="submission" date="2020-03" db="EMBL/GenBank/DDBJ databases">
        <title>Hybrid Assembly of Korean Phytophthora infestans isolates.</title>
        <authorList>
            <person name="Prokchorchik M."/>
            <person name="Lee Y."/>
            <person name="Seo J."/>
            <person name="Cho J.-H."/>
            <person name="Park Y.-E."/>
            <person name="Jang D.-C."/>
            <person name="Im J.-S."/>
            <person name="Choi J.-G."/>
            <person name="Park H.-J."/>
            <person name="Lee G.-B."/>
            <person name="Lee Y.-G."/>
            <person name="Hong S.-Y."/>
            <person name="Cho K."/>
            <person name="Sohn K.H."/>
        </authorList>
    </citation>
    <scope>NUCLEOTIDE SEQUENCE</scope>
    <source>
        <strain evidence="1">KR_2_A2</strain>
    </source>
</reference>
<name>A0A8S9UZ43_PHYIN</name>
<dbReference type="AlphaFoldDB" id="A0A8S9UZ43"/>
<organism evidence="1 2">
    <name type="scientific">Phytophthora infestans</name>
    <name type="common">Potato late blight agent</name>
    <name type="synonym">Botrytis infestans</name>
    <dbReference type="NCBI Taxonomy" id="4787"/>
    <lineage>
        <taxon>Eukaryota</taxon>
        <taxon>Sar</taxon>
        <taxon>Stramenopiles</taxon>
        <taxon>Oomycota</taxon>
        <taxon>Peronosporomycetes</taxon>
        <taxon>Peronosporales</taxon>
        <taxon>Peronosporaceae</taxon>
        <taxon>Phytophthora</taxon>
    </lineage>
</organism>
<evidence type="ECO:0000313" key="1">
    <source>
        <dbReference type="EMBL" id="KAF4145970.1"/>
    </source>
</evidence>
<dbReference type="EMBL" id="JAACNO010000657">
    <property type="protein sequence ID" value="KAF4145970.1"/>
    <property type="molecule type" value="Genomic_DNA"/>
</dbReference>
<proteinExistence type="predicted"/>
<dbReference type="PANTHER" id="PTHR40866">
    <property type="entry name" value="BED-TYPE DOMAIN-CONTAINING PROTEIN"/>
    <property type="match status" value="1"/>
</dbReference>
<dbReference type="PANTHER" id="PTHR40866:SF1">
    <property type="entry name" value="BED-TYPE DOMAIN-CONTAINING PROTEIN"/>
    <property type="match status" value="1"/>
</dbReference>